<keyword evidence="2" id="KW-0813">Transport</keyword>
<evidence type="ECO:0000313" key="10">
    <source>
        <dbReference type="Proteomes" id="UP000829708"/>
    </source>
</evidence>
<evidence type="ECO:0000259" key="8">
    <source>
        <dbReference type="PROSITE" id="PS50850"/>
    </source>
</evidence>
<keyword evidence="5 7" id="KW-1133">Transmembrane helix</keyword>
<evidence type="ECO:0000313" key="9">
    <source>
        <dbReference type="EMBL" id="UOM52224.1"/>
    </source>
</evidence>
<dbReference type="RefSeq" id="WP_244774267.1">
    <property type="nucleotide sequence ID" value="NZ_CP094929.1"/>
</dbReference>
<sequence>MKSSLSIYRGLPQPIYVLFFSTVINAVGIFVYPFLALYLTRRLGYTALQAGTYMTFASILYVPGSMIGSKLADTIGRKPVLVIFQLMMDLCFVLAGFFEGKPIIPYLVLLALFFDGMVDPAREAMKTDLTTMENRQVSFSLIYLGHNVGFAIGPVIAGYLFYTYPSWIFFGNAIAGAFATLLVMIKIKESKPSKETIEESKRWKTTEKGEEGGILKALFTRPRLLFFALSVTFFSYAYSQTLFALPLLTTKLFGQDGAALYGRMMALNGIVVVLGNPIIVSKLRRFHPLANITASGLLYAVGFSLFAFAVSPIAFLALTVIFTTGEIINATNEHFYVANNTPISHRSRFSAILPIIMGTGHAVAPIIGGSIIEAHSMNLLWISTGLGALIGSLGIFILYLTEKKPRN</sequence>
<evidence type="ECO:0000256" key="1">
    <source>
        <dbReference type="ARBA" id="ARBA00004651"/>
    </source>
</evidence>
<evidence type="ECO:0000256" key="7">
    <source>
        <dbReference type="SAM" id="Phobius"/>
    </source>
</evidence>
<feature type="domain" description="Major facilitator superfamily (MFS) profile" evidence="8">
    <location>
        <begin position="14"/>
        <end position="403"/>
    </location>
</feature>
<feature type="transmembrane region" description="Helical" evidence="7">
    <location>
        <begin position="167"/>
        <end position="185"/>
    </location>
</feature>
<keyword evidence="10" id="KW-1185">Reference proteome</keyword>
<accession>A0ABY4DGJ5</accession>
<comment type="subcellular location">
    <subcellularLocation>
        <location evidence="1">Cell membrane</location>
        <topology evidence="1">Multi-pass membrane protein</topology>
    </subcellularLocation>
</comment>
<dbReference type="EMBL" id="CP094929">
    <property type="protein sequence ID" value="UOM52224.1"/>
    <property type="molecule type" value="Genomic_DNA"/>
</dbReference>
<feature type="transmembrane region" description="Helical" evidence="7">
    <location>
        <begin position="224"/>
        <end position="248"/>
    </location>
</feature>
<dbReference type="InterPro" id="IPR020846">
    <property type="entry name" value="MFS_dom"/>
</dbReference>
<feature type="transmembrane region" description="Helical" evidence="7">
    <location>
        <begin position="50"/>
        <end position="68"/>
    </location>
</feature>
<dbReference type="Gene3D" id="1.20.1250.20">
    <property type="entry name" value="MFS general substrate transporter like domains"/>
    <property type="match status" value="1"/>
</dbReference>
<reference evidence="10" key="1">
    <citation type="journal article" date="2024" name="J Bioinform Genom">
        <title>Complete genome sequence of the type strain bacterium Sphaerochaeta associata GLS2t (VKM B-2742)t.</title>
        <authorList>
            <person name="Troshina O.Y."/>
            <person name="Tepeeva A.N."/>
            <person name="Arzamasceva V.O."/>
            <person name="Whitman W.B."/>
            <person name="Varghese N."/>
            <person name="Shapiro N."/>
            <person name="Woyke T."/>
            <person name="Kripides N.C."/>
            <person name="Vasilenko O.V."/>
        </authorList>
    </citation>
    <scope>NUCLEOTIDE SEQUENCE [LARGE SCALE GENOMIC DNA]</scope>
    <source>
        <strain evidence="10">GLS2T</strain>
    </source>
</reference>
<organism evidence="9 10">
    <name type="scientific">Sphaerochaeta associata</name>
    <dbReference type="NCBI Taxonomy" id="1129264"/>
    <lineage>
        <taxon>Bacteria</taxon>
        <taxon>Pseudomonadati</taxon>
        <taxon>Spirochaetota</taxon>
        <taxon>Spirochaetia</taxon>
        <taxon>Spirochaetales</taxon>
        <taxon>Sphaerochaetaceae</taxon>
        <taxon>Sphaerochaeta</taxon>
    </lineage>
</organism>
<dbReference type="PANTHER" id="PTHR23517">
    <property type="entry name" value="RESISTANCE PROTEIN MDTM, PUTATIVE-RELATED-RELATED"/>
    <property type="match status" value="1"/>
</dbReference>
<dbReference type="InterPro" id="IPR050171">
    <property type="entry name" value="MFS_Transporters"/>
</dbReference>
<dbReference type="Pfam" id="PF07690">
    <property type="entry name" value="MFS_1"/>
    <property type="match status" value="1"/>
</dbReference>
<keyword evidence="3" id="KW-1003">Cell membrane</keyword>
<feature type="transmembrane region" description="Helical" evidence="7">
    <location>
        <begin position="260"/>
        <end position="280"/>
    </location>
</feature>
<evidence type="ECO:0000256" key="5">
    <source>
        <dbReference type="ARBA" id="ARBA00022989"/>
    </source>
</evidence>
<evidence type="ECO:0000256" key="3">
    <source>
        <dbReference type="ARBA" id="ARBA00022475"/>
    </source>
</evidence>
<keyword evidence="6 7" id="KW-0472">Membrane</keyword>
<dbReference type="SUPFAM" id="SSF103473">
    <property type="entry name" value="MFS general substrate transporter"/>
    <property type="match status" value="1"/>
</dbReference>
<keyword evidence="4 7" id="KW-0812">Transmembrane</keyword>
<protein>
    <submittedName>
        <fullName evidence="9">MFS transporter</fullName>
    </submittedName>
</protein>
<name>A0ABY4DGJ5_9SPIR</name>
<feature type="transmembrane region" description="Helical" evidence="7">
    <location>
        <begin position="351"/>
        <end position="372"/>
    </location>
</feature>
<evidence type="ECO:0000256" key="2">
    <source>
        <dbReference type="ARBA" id="ARBA00022448"/>
    </source>
</evidence>
<feature type="transmembrane region" description="Helical" evidence="7">
    <location>
        <begin position="141"/>
        <end position="161"/>
    </location>
</feature>
<evidence type="ECO:0000256" key="6">
    <source>
        <dbReference type="ARBA" id="ARBA00023136"/>
    </source>
</evidence>
<feature type="transmembrane region" description="Helical" evidence="7">
    <location>
        <begin position="289"/>
        <end position="307"/>
    </location>
</feature>
<dbReference type="InterPro" id="IPR036259">
    <property type="entry name" value="MFS_trans_sf"/>
</dbReference>
<dbReference type="PANTHER" id="PTHR23517:SF2">
    <property type="entry name" value="MULTIDRUG RESISTANCE PROTEIN MDTH"/>
    <property type="match status" value="1"/>
</dbReference>
<dbReference type="InterPro" id="IPR011701">
    <property type="entry name" value="MFS"/>
</dbReference>
<feature type="transmembrane region" description="Helical" evidence="7">
    <location>
        <begin position="103"/>
        <end position="121"/>
    </location>
</feature>
<dbReference type="PROSITE" id="PS50850">
    <property type="entry name" value="MFS"/>
    <property type="match status" value="1"/>
</dbReference>
<gene>
    <name evidence="9" type="ORF">MUG09_05475</name>
</gene>
<proteinExistence type="predicted"/>
<dbReference type="Proteomes" id="UP000829708">
    <property type="component" value="Chromosome"/>
</dbReference>
<feature type="transmembrane region" description="Helical" evidence="7">
    <location>
        <begin position="378"/>
        <end position="400"/>
    </location>
</feature>
<feature type="transmembrane region" description="Helical" evidence="7">
    <location>
        <begin position="15"/>
        <end position="38"/>
    </location>
</feature>
<evidence type="ECO:0000256" key="4">
    <source>
        <dbReference type="ARBA" id="ARBA00022692"/>
    </source>
</evidence>